<dbReference type="PROSITE" id="PS50801">
    <property type="entry name" value="STAS"/>
    <property type="match status" value="1"/>
</dbReference>
<feature type="domain" description="STAS" evidence="1">
    <location>
        <begin position="1"/>
        <end position="92"/>
    </location>
</feature>
<name>A0A848HFF3_9BURK</name>
<evidence type="ECO:0000313" key="3">
    <source>
        <dbReference type="Proteomes" id="UP000583752"/>
    </source>
</evidence>
<dbReference type="Gene3D" id="3.30.750.24">
    <property type="entry name" value="STAS domain"/>
    <property type="match status" value="1"/>
</dbReference>
<dbReference type="SUPFAM" id="SSF52091">
    <property type="entry name" value="SpoIIaa-like"/>
    <property type="match status" value="1"/>
</dbReference>
<accession>A0A848HFF3</accession>
<gene>
    <name evidence="2" type="ORF">HHL21_05680</name>
</gene>
<sequence length="92" mass="9792">MESFETLTVENATAALERGLAAIKDGQTVFDLGCIQSADSSAVAVLLAWQRAARKNGTTLAFTNMPVSLKGLTSLYGVDDFLVDSPADLHHH</sequence>
<keyword evidence="3" id="KW-1185">Reference proteome</keyword>
<dbReference type="EMBL" id="JABBGG010000002">
    <property type="protein sequence ID" value="NML60586.1"/>
    <property type="molecule type" value="Genomic_DNA"/>
</dbReference>
<proteinExistence type="predicted"/>
<evidence type="ECO:0000259" key="1">
    <source>
        <dbReference type="PROSITE" id="PS50801"/>
    </source>
</evidence>
<protein>
    <submittedName>
        <fullName evidence="2">STAS domain-containing protein</fullName>
    </submittedName>
</protein>
<dbReference type="InterPro" id="IPR002645">
    <property type="entry name" value="STAS_dom"/>
</dbReference>
<dbReference type="AlphaFoldDB" id="A0A848HFF3"/>
<evidence type="ECO:0000313" key="2">
    <source>
        <dbReference type="EMBL" id="NML60586.1"/>
    </source>
</evidence>
<organism evidence="2 3">
    <name type="scientific">Massilia polaris</name>
    <dbReference type="NCBI Taxonomy" id="2728846"/>
    <lineage>
        <taxon>Bacteria</taxon>
        <taxon>Pseudomonadati</taxon>
        <taxon>Pseudomonadota</taxon>
        <taxon>Betaproteobacteria</taxon>
        <taxon>Burkholderiales</taxon>
        <taxon>Oxalobacteraceae</taxon>
        <taxon>Telluria group</taxon>
        <taxon>Massilia</taxon>
    </lineage>
</organism>
<dbReference type="InterPro" id="IPR058548">
    <property type="entry name" value="MlaB-like_STAS"/>
</dbReference>
<dbReference type="RefSeq" id="WP_169464270.1">
    <property type="nucleotide sequence ID" value="NZ_JABBGG010000002.1"/>
</dbReference>
<comment type="caution">
    <text evidence="2">The sequence shown here is derived from an EMBL/GenBank/DDBJ whole genome shotgun (WGS) entry which is preliminary data.</text>
</comment>
<dbReference type="Pfam" id="PF13466">
    <property type="entry name" value="STAS_2"/>
    <property type="match status" value="1"/>
</dbReference>
<reference evidence="2 3" key="1">
    <citation type="submission" date="2020-04" db="EMBL/GenBank/DDBJ databases">
        <title>Massilia sp. RP-1-19 isolated from soil.</title>
        <authorList>
            <person name="Dahal R.H."/>
        </authorList>
    </citation>
    <scope>NUCLEOTIDE SEQUENCE [LARGE SCALE GENOMIC DNA]</scope>
    <source>
        <strain evidence="2 3">RP-1-19</strain>
    </source>
</reference>
<dbReference type="InterPro" id="IPR036513">
    <property type="entry name" value="STAS_dom_sf"/>
</dbReference>
<dbReference type="Proteomes" id="UP000583752">
    <property type="component" value="Unassembled WGS sequence"/>
</dbReference>